<feature type="transmembrane region" description="Helical" evidence="2">
    <location>
        <begin position="233"/>
        <end position="257"/>
    </location>
</feature>
<feature type="coiled-coil region" evidence="1">
    <location>
        <begin position="84"/>
        <end position="128"/>
    </location>
</feature>
<evidence type="ECO:0000256" key="1">
    <source>
        <dbReference type="SAM" id="Coils"/>
    </source>
</evidence>
<keyword evidence="1" id="KW-0175">Coiled coil</keyword>
<name>A0ABR9TRH7_9FLAO</name>
<evidence type="ECO:0000256" key="2">
    <source>
        <dbReference type="SAM" id="Phobius"/>
    </source>
</evidence>
<gene>
    <name evidence="3" type="ORF">C4F50_23920</name>
</gene>
<organism evidence="3 4">
    <name type="scientific">Flavobacterium hungaricum</name>
    <dbReference type="NCBI Taxonomy" id="2082725"/>
    <lineage>
        <taxon>Bacteria</taxon>
        <taxon>Pseudomonadati</taxon>
        <taxon>Bacteroidota</taxon>
        <taxon>Flavobacteriia</taxon>
        <taxon>Flavobacteriales</taxon>
        <taxon>Flavobacteriaceae</taxon>
        <taxon>Flavobacterium</taxon>
    </lineage>
</organism>
<evidence type="ECO:0000313" key="4">
    <source>
        <dbReference type="Proteomes" id="UP000640614"/>
    </source>
</evidence>
<keyword evidence="2" id="KW-1133">Transmembrane helix</keyword>
<dbReference type="EMBL" id="PRDM01000006">
    <property type="protein sequence ID" value="MBE8727976.1"/>
    <property type="molecule type" value="Genomic_DNA"/>
</dbReference>
<dbReference type="Proteomes" id="UP000640614">
    <property type="component" value="Unassembled WGS sequence"/>
</dbReference>
<evidence type="ECO:0000313" key="3">
    <source>
        <dbReference type="EMBL" id="MBE8727976.1"/>
    </source>
</evidence>
<proteinExistence type="predicted"/>
<keyword evidence="2" id="KW-0472">Membrane</keyword>
<keyword evidence="4" id="KW-1185">Reference proteome</keyword>
<feature type="coiled-coil region" evidence="1">
    <location>
        <begin position="456"/>
        <end position="504"/>
    </location>
</feature>
<protein>
    <submittedName>
        <fullName evidence="3">Uncharacterized protein</fullName>
    </submittedName>
</protein>
<accession>A0ABR9TRH7</accession>
<feature type="coiled-coil region" evidence="1">
    <location>
        <begin position="330"/>
        <end position="422"/>
    </location>
</feature>
<dbReference type="RefSeq" id="WP_194141096.1">
    <property type="nucleotide sequence ID" value="NZ_PRDM01000006.1"/>
</dbReference>
<reference evidence="3 4" key="1">
    <citation type="submission" date="2018-07" db="EMBL/GenBank/DDBJ databases">
        <title>Genome assembly of strain KB82.</title>
        <authorList>
            <person name="Kukolya J."/>
            <person name="Horvath B."/>
            <person name="Nagy I."/>
            <person name="Toth A."/>
        </authorList>
    </citation>
    <scope>NUCLEOTIDE SEQUENCE [LARGE SCALE GENOMIC DNA]</scope>
    <source>
        <strain evidence="3 4">Kb82</strain>
    </source>
</reference>
<keyword evidence="2" id="KW-0812">Transmembrane</keyword>
<comment type="caution">
    <text evidence="3">The sequence shown here is derived from an EMBL/GenBank/DDBJ whole genome shotgun (WGS) entry which is preliminary data.</text>
</comment>
<sequence length="943" mass="103569">MAERRRIIELDIDVDAIISKSSQLKKELDQSREAQAALKKAGDTSSDTYVQLSAKIARLSSDYNQNQKQLVNLLSVDREFLSVNEKITLALDQENKSINDAKKNNEELKKIRNELNLADEEQLKLLEQINARIDENDKFIKENVSELEKQKIGIGDYTTAIKDAIAESGLFGGELKVIGDALKQTSKLFQPIKDDIVETAQNMRNAADGTESMTLAQKAMTIATNLGTGAMRIFALAIAATGIGLLVIAIALLISYLKTFTPVVDFVEQAMAGLGAVIKVVQQGIMSFVTGLSDLGGTLKKIGSFLADPIKGFKDMGKSMGEAYDEAVKLKKAQQDLEDAMEGQEIATAKNRAEINRLNIQAKDRTKSEEERLSLLQRASKLEEEDFQQRKANADEQMRLALLQIKNEAKLTAAEFAELQKRGFAYKEFVESKTNNTDELFDNLKKAILASTDIENEFYSNQEKNINKQNKLLEDQEAAREAARKKAIEDAKKAEEARQKILDDAARKAKAELDLFISQQGNRAKSLAEGLKYEEQIRDKKLDIAQKEFDASKKTEIDKLKLLTDQNNIKNEYLKAQTNVVIALADQELQAYLDNNKTRLDANKFLTDELVTQELDRLNRISEAEAAFQTKRLEEGVINAEEYNAQIKAIDDKFDEEKRALIDQKAQEDKDKKAIDEQNEADILALKVENEYQSLVANLERARTAEVAAAEKTGADTVIINKKYDALKKQLDANYYNAKLAVASSTFGSLADLLGKETAAGKVAATAQATIDTYLGAVKAYQSLAGIPIVGPALGAVAAGVVVAAGLANISKINSTKTDVKLAKGAVDLDGPGTGTSDSIPAMLSKGESVITAEATKNNKGLLRMMNANSGIDFSSQFLPSSVIQMYSNTNNSQGIDYDLLGAKVAEANLNLPKPKVFTAVTDINYEQEDYAKIVDGADLWAS</sequence>